<evidence type="ECO:0000313" key="2">
    <source>
        <dbReference type="Proteomes" id="UP000534186"/>
    </source>
</evidence>
<organism evidence="1 2">
    <name type="scientific">Tunturiibacter lichenicola</name>
    <dbReference type="NCBI Taxonomy" id="2051959"/>
    <lineage>
        <taxon>Bacteria</taxon>
        <taxon>Pseudomonadati</taxon>
        <taxon>Acidobacteriota</taxon>
        <taxon>Terriglobia</taxon>
        <taxon>Terriglobales</taxon>
        <taxon>Acidobacteriaceae</taxon>
        <taxon>Tunturiibacter</taxon>
    </lineage>
</organism>
<sequence length="90" mass="10258">MASLKQVTSQASINQLRFEEKLDEAKHAVCRLPSESYYEELLSVIHRPGWTSGAERIYFAAMIDLIVVYTENLMDLHQQLMAASRAVQTN</sequence>
<accession>A0A7Y9NJM1</accession>
<protein>
    <submittedName>
        <fullName evidence="1">Uncharacterized protein</fullName>
    </submittedName>
</protein>
<dbReference type="AlphaFoldDB" id="A0A7Y9NJM1"/>
<evidence type="ECO:0000313" key="1">
    <source>
        <dbReference type="EMBL" id="NYF50586.1"/>
    </source>
</evidence>
<proteinExistence type="predicted"/>
<name>A0A7Y9NJM1_9BACT</name>
<reference evidence="1 2" key="1">
    <citation type="submission" date="2020-07" db="EMBL/GenBank/DDBJ databases">
        <title>Genomic Encyclopedia of Type Strains, Phase IV (KMG-V): Genome sequencing to study the core and pangenomes of soil and plant-associated prokaryotes.</title>
        <authorList>
            <person name="Whitman W."/>
        </authorList>
    </citation>
    <scope>NUCLEOTIDE SEQUENCE [LARGE SCALE GENOMIC DNA]</scope>
    <source>
        <strain evidence="1 2">M8UP30</strain>
    </source>
</reference>
<dbReference type="EMBL" id="JACCCV010000001">
    <property type="protein sequence ID" value="NYF50586.1"/>
    <property type="molecule type" value="Genomic_DNA"/>
</dbReference>
<comment type="caution">
    <text evidence="1">The sequence shown here is derived from an EMBL/GenBank/DDBJ whole genome shotgun (WGS) entry which is preliminary data.</text>
</comment>
<dbReference type="Proteomes" id="UP000534186">
    <property type="component" value="Unassembled WGS sequence"/>
</dbReference>
<gene>
    <name evidence="1" type="ORF">HDF12_000951</name>
</gene>